<proteinExistence type="predicted"/>
<dbReference type="AlphaFoldDB" id="A0A5B8VPA7"/>
<accession>A0A5B8VPA7</accession>
<dbReference type="KEGG" id="agi:FSB73_18715"/>
<sequence length="143" mass="15404">MLLICAAQGLKAQSYRTAGGLFIDFGNGATLVGPHVKHFINPTGAIQGMVLFGDGLTALGVEYSYNEAVRNAPGLLWNIGVGPQAAFGNGNTDFLVRPALGIEYKVPNAPIDFGFDWRPAWQLTHGSDFEAGRFGIAFRYVFH</sequence>
<evidence type="ECO:0000313" key="2">
    <source>
        <dbReference type="Proteomes" id="UP000321291"/>
    </source>
</evidence>
<evidence type="ECO:0008006" key="3">
    <source>
        <dbReference type="Google" id="ProtNLM"/>
    </source>
</evidence>
<dbReference type="Proteomes" id="UP000321291">
    <property type="component" value="Chromosome"/>
</dbReference>
<reference evidence="1 2" key="1">
    <citation type="journal article" date="2017" name="Int. J. Syst. Evol. Microbiol.">
        <title>Arachidicoccus ginsenosidivorans sp. nov., with ginsenoside-converting activity isolated from ginseng cultivating soil.</title>
        <authorList>
            <person name="Siddiqi M.Z."/>
            <person name="Aslam Z."/>
            <person name="Im W.T."/>
        </authorList>
    </citation>
    <scope>NUCLEOTIDE SEQUENCE [LARGE SCALE GENOMIC DNA]</scope>
    <source>
        <strain evidence="1 2">Gsoil 809</strain>
    </source>
</reference>
<dbReference type="EMBL" id="CP042434">
    <property type="protein sequence ID" value="QEC73390.1"/>
    <property type="molecule type" value="Genomic_DNA"/>
</dbReference>
<organism evidence="1 2">
    <name type="scientific">Arachidicoccus ginsenosidivorans</name>
    <dbReference type="NCBI Taxonomy" id="496057"/>
    <lineage>
        <taxon>Bacteria</taxon>
        <taxon>Pseudomonadati</taxon>
        <taxon>Bacteroidota</taxon>
        <taxon>Chitinophagia</taxon>
        <taxon>Chitinophagales</taxon>
        <taxon>Chitinophagaceae</taxon>
        <taxon>Arachidicoccus</taxon>
    </lineage>
</organism>
<keyword evidence="2" id="KW-1185">Reference proteome</keyword>
<gene>
    <name evidence="1" type="ORF">FSB73_18715</name>
</gene>
<name>A0A5B8VPA7_9BACT</name>
<protein>
    <recommendedName>
        <fullName evidence="3">Outer membrane insertion C-signal</fullName>
    </recommendedName>
</protein>
<dbReference type="RefSeq" id="WP_146785678.1">
    <property type="nucleotide sequence ID" value="NZ_CP042434.1"/>
</dbReference>
<evidence type="ECO:0000313" key="1">
    <source>
        <dbReference type="EMBL" id="QEC73390.1"/>
    </source>
</evidence>
<dbReference type="OrthoDB" id="978645at2"/>